<dbReference type="Gene3D" id="4.10.320.10">
    <property type="entry name" value="E3-binding domain"/>
    <property type="match status" value="1"/>
</dbReference>
<dbReference type="PROSITE" id="PS51826">
    <property type="entry name" value="PSBD"/>
    <property type="match status" value="1"/>
</dbReference>
<dbReference type="InterPro" id="IPR003016">
    <property type="entry name" value="2-oxoA_DH_lipoyl-BS"/>
</dbReference>
<gene>
    <name evidence="10" type="primary">pdhC1</name>
    <name evidence="10" type="ordered locus">wcw_0466</name>
</gene>
<dbReference type="EMBL" id="CP001928">
    <property type="protein sequence ID" value="ADI37838.1"/>
    <property type="molecule type" value="Genomic_DNA"/>
</dbReference>
<evidence type="ECO:0000256" key="2">
    <source>
        <dbReference type="ARBA" id="ARBA00007317"/>
    </source>
</evidence>
<dbReference type="FunFam" id="3.30.559.10:FF:000007">
    <property type="entry name" value="Dihydrolipoamide acetyltransferase component of pyruvate dehydrogenase complex"/>
    <property type="match status" value="1"/>
</dbReference>
<dbReference type="InterPro" id="IPR011053">
    <property type="entry name" value="Single_hybrid_motif"/>
</dbReference>
<evidence type="ECO:0000256" key="7">
    <source>
        <dbReference type="RuleBase" id="RU003423"/>
    </source>
</evidence>
<dbReference type="HOGENOM" id="CLU_016733_10_0_0"/>
<dbReference type="InterPro" id="IPR004167">
    <property type="entry name" value="PSBD"/>
</dbReference>
<evidence type="ECO:0000256" key="1">
    <source>
        <dbReference type="ARBA" id="ARBA00001938"/>
    </source>
</evidence>
<proteinExistence type="inferred from homology"/>
<dbReference type="Proteomes" id="UP000001505">
    <property type="component" value="Chromosome"/>
</dbReference>
<dbReference type="GO" id="GO:0016407">
    <property type="term" value="F:acetyltransferase activity"/>
    <property type="evidence" value="ECO:0007669"/>
    <property type="project" value="TreeGrafter"/>
</dbReference>
<keyword evidence="4 7" id="KW-0808">Transferase</keyword>
<dbReference type="InterPro" id="IPR001078">
    <property type="entry name" value="2-oxoacid_DH_actylTfrase"/>
</dbReference>
<dbReference type="SUPFAM" id="SSF51230">
    <property type="entry name" value="Single hybrid motif"/>
    <property type="match status" value="1"/>
</dbReference>
<dbReference type="Pfam" id="PF00364">
    <property type="entry name" value="Biotin_lipoyl"/>
    <property type="match status" value="1"/>
</dbReference>
<dbReference type="KEGG" id="wch:wcw_0466"/>
<comment type="subunit">
    <text evidence="3">Forms a 24-polypeptide structural core with octahedral symmetry.</text>
</comment>
<dbReference type="InterPro" id="IPR050743">
    <property type="entry name" value="2-oxoacid_DH_E2_comp"/>
</dbReference>
<reference evidence="10 11" key="1">
    <citation type="journal article" date="2010" name="PLoS ONE">
        <title>The Waddlia genome: a window into chlamydial biology.</title>
        <authorList>
            <person name="Bertelli C."/>
            <person name="Collyn F."/>
            <person name="Croxatto A."/>
            <person name="Ruckert C."/>
            <person name="Polkinghorne A."/>
            <person name="Kebbi-Beghdadi C."/>
            <person name="Goesmann A."/>
            <person name="Vaughan L."/>
            <person name="Greub G."/>
        </authorList>
    </citation>
    <scope>NUCLEOTIDE SEQUENCE [LARGE SCALE GENOMIC DNA]</scope>
    <source>
        <strain evidence="11">ATCC VR-1470 / WSU 86-1044</strain>
    </source>
</reference>
<protein>
    <recommendedName>
        <fullName evidence="7">Dihydrolipoamide acetyltransferase component of pyruvate dehydrogenase complex</fullName>
        <ecNumber evidence="7">2.3.1.-</ecNumber>
    </recommendedName>
</protein>
<dbReference type="SUPFAM" id="SSF52777">
    <property type="entry name" value="CoA-dependent acyltransferases"/>
    <property type="match status" value="1"/>
</dbReference>
<keyword evidence="5 7" id="KW-0450">Lipoyl</keyword>
<dbReference type="InterPro" id="IPR000089">
    <property type="entry name" value="Biotin_lipoyl"/>
</dbReference>
<dbReference type="RefSeq" id="WP_013181566.1">
    <property type="nucleotide sequence ID" value="NC_014225.1"/>
</dbReference>
<accession>D6YUM7</accession>
<dbReference type="AlphaFoldDB" id="D6YUM7"/>
<dbReference type="PROSITE" id="PS50968">
    <property type="entry name" value="BIOTINYL_LIPOYL"/>
    <property type="match status" value="1"/>
</dbReference>
<dbReference type="EC" id="2.3.1.-" evidence="7"/>
<dbReference type="Pfam" id="PF00198">
    <property type="entry name" value="2-oxoacid_dh"/>
    <property type="match status" value="1"/>
</dbReference>
<sequence>MPQMFTVTLPDIGEGVVEGEVVEWLKRVGDELEQDEPVVVVMTDKATVELPAPHPGILSKQYLQAGEIAVKDRPLYEIELEGEVSGKPEKETPKIVPLKKQKRRTELRGVKALATPSVRKIAKEMGVDLNQVIGTGKDGRVLAEDLKQSMDRVPHRDDDEEVAWIGVRGMMARKMAESKKLIPHFSYFEKVDAGRLLKLHANVKKQGEKEGMRVTFMPYFIRALSLTIREFPELNSSLDGQTLLIHKHHNIGIAMSTEQGLIVPVLKNVEEKSFEEVVRSYEAFKNKKPFEPVDMKEGTITISNFGVFGNGGVWATPIINPPESAILAINRIQKQPVVRQGGVEIADLLDLSWSFDHRVIDGSLASKISHHFAKLIENPAHLL</sequence>
<dbReference type="CDD" id="cd06849">
    <property type="entry name" value="lipoyl_domain"/>
    <property type="match status" value="1"/>
</dbReference>
<dbReference type="PANTHER" id="PTHR43178">
    <property type="entry name" value="DIHYDROLIPOAMIDE ACETYLTRANSFERASE COMPONENT OF PYRUVATE DEHYDROGENASE COMPLEX"/>
    <property type="match status" value="1"/>
</dbReference>
<organism evidence="10 11">
    <name type="scientific">Waddlia chondrophila (strain ATCC VR-1470 / WSU 86-1044)</name>
    <dbReference type="NCBI Taxonomy" id="716544"/>
    <lineage>
        <taxon>Bacteria</taxon>
        <taxon>Pseudomonadati</taxon>
        <taxon>Chlamydiota</taxon>
        <taxon>Chlamydiia</taxon>
        <taxon>Parachlamydiales</taxon>
        <taxon>Waddliaceae</taxon>
        <taxon>Waddlia</taxon>
    </lineage>
</organism>
<evidence type="ECO:0000256" key="3">
    <source>
        <dbReference type="ARBA" id="ARBA00011484"/>
    </source>
</evidence>
<dbReference type="InterPro" id="IPR036625">
    <property type="entry name" value="E3-bd_dom_sf"/>
</dbReference>
<evidence type="ECO:0000313" key="10">
    <source>
        <dbReference type="EMBL" id="ADI37838.1"/>
    </source>
</evidence>
<dbReference type="SUPFAM" id="SSF47005">
    <property type="entry name" value="Peripheral subunit-binding domain of 2-oxo acid dehydrogenase complex"/>
    <property type="match status" value="1"/>
</dbReference>
<evidence type="ECO:0000259" key="8">
    <source>
        <dbReference type="PROSITE" id="PS50968"/>
    </source>
</evidence>
<dbReference type="PROSITE" id="PS00189">
    <property type="entry name" value="LIPOYL"/>
    <property type="match status" value="1"/>
</dbReference>
<comment type="cofactor">
    <cofactor evidence="1 7">
        <name>(R)-lipoate</name>
        <dbReference type="ChEBI" id="CHEBI:83088"/>
    </cofactor>
</comment>
<evidence type="ECO:0000256" key="5">
    <source>
        <dbReference type="ARBA" id="ARBA00022823"/>
    </source>
</evidence>
<evidence type="ECO:0000256" key="4">
    <source>
        <dbReference type="ARBA" id="ARBA00022679"/>
    </source>
</evidence>
<evidence type="ECO:0000313" key="11">
    <source>
        <dbReference type="Proteomes" id="UP000001505"/>
    </source>
</evidence>
<dbReference type="GO" id="GO:0005737">
    <property type="term" value="C:cytoplasm"/>
    <property type="evidence" value="ECO:0007669"/>
    <property type="project" value="TreeGrafter"/>
</dbReference>
<feature type="domain" description="Peripheral subunit-binding (PSBD)" evidence="9">
    <location>
        <begin position="113"/>
        <end position="150"/>
    </location>
</feature>
<dbReference type="InterPro" id="IPR023213">
    <property type="entry name" value="CAT-like_dom_sf"/>
</dbReference>
<feature type="domain" description="Lipoyl-binding" evidence="8">
    <location>
        <begin position="4"/>
        <end position="79"/>
    </location>
</feature>
<dbReference type="eggNOG" id="COG0508">
    <property type="taxonomic scope" value="Bacteria"/>
</dbReference>
<dbReference type="Gene3D" id="3.30.559.10">
    <property type="entry name" value="Chloramphenicol acetyltransferase-like domain"/>
    <property type="match status" value="1"/>
</dbReference>
<keyword evidence="6 7" id="KW-0012">Acyltransferase</keyword>
<dbReference type="STRING" id="716544.wcw_0466"/>
<dbReference type="PANTHER" id="PTHR43178:SF5">
    <property type="entry name" value="LIPOAMIDE ACYLTRANSFERASE COMPONENT OF BRANCHED-CHAIN ALPHA-KETO ACID DEHYDROGENASE COMPLEX, MITOCHONDRIAL"/>
    <property type="match status" value="1"/>
</dbReference>
<evidence type="ECO:0000256" key="6">
    <source>
        <dbReference type="ARBA" id="ARBA00023315"/>
    </source>
</evidence>
<dbReference type="GO" id="GO:0031405">
    <property type="term" value="F:lipoic acid binding"/>
    <property type="evidence" value="ECO:0007669"/>
    <property type="project" value="TreeGrafter"/>
</dbReference>
<keyword evidence="11" id="KW-1185">Reference proteome</keyword>
<dbReference type="Gene3D" id="2.40.50.100">
    <property type="match status" value="1"/>
</dbReference>
<comment type="similarity">
    <text evidence="2 7">Belongs to the 2-oxoacid dehydrogenase family.</text>
</comment>
<dbReference type="Pfam" id="PF02817">
    <property type="entry name" value="E3_binding"/>
    <property type="match status" value="1"/>
</dbReference>
<name>D6YUM7_WADCW</name>
<dbReference type="OrthoDB" id="9805770at2"/>
<evidence type="ECO:0000259" key="9">
    <source>
        <dbReference type="PROSITE" id="PS51826"/>
    </source>
</evidence>